<reference evidence="2" key="1">
    <citation type="journal article" date="2014" name="Front. Microbiol.">
        <title>High frequency of phylogenetically diverse reductive dehalogenase-homologous genes in deep subseafloor sedimentary metagenomes.</title>
        <authorList>
            <person name="Kawai M."/>
            <person name="Futagami T."/>
            <person name="Toyoda A."/>
            <person name="Takaki Y."/>
            <person name="Nishi S."/>
            <person name="Hori S."/>
            <person name="Arai W."/>
            <person name="Tsubouchi T."/>
            <person name="Morono Y."/>
            <person name="Uchiyama I."/>
            <person name="Ito T."/>
            <person name="Fujiyama A."/>
            <person name="Inagaki F."/>
            <person name="Takami H."/>
        </authorList>
    </citation>
    <scope>NUCLEOTIDE SEQUENCE</scope>
    <source>
        <strain evidence="2">Expedition CK06-06</strain>
    </source>
</reference>
<name>X0XWA7_9ZZZZ</name>
<dbReference type="SUPFAM" id="SSF109854">
    <property type="entry name" value="DinB/YfiT-like putative metalloenzymes"/>
    <property type="match status" value="1"/>
</dbReference>
<dbReference type="InterPro" id="IPR024344">
    <property type="entry name" value="MDMPI_metal-binding"/>
</dbReference>
<dbReference type="GO" id="GO:0046872">
    <property type="term" value="F:metal ion binding"/>
    <property type="evidence" value="ECO:0007669"/>
    <property type="project" value="InterPro"/>
</dbReference>
<dbReference type="Gene3D" id="1.20.120.450">
    <property type="entry name" value="dinb family like domain"/>
    <property type="match status" value="1"/>
</dbReference>
<protein>
    <recommendedName>
        <fullName evidence="1">Mycothiol-dependent maleylpyruvate isomerase metal-binding domain-containing protein</fullName>
    </recommendedName>
</protein>
<organism evidence="2">
    <name type="scientific">marine sediment metagenome</name>
    <dbReference type="NCBI Taxonomy" id="412755"/>
    <lineage>
        <taxon>unclassified sequences</taxon>
        <taxon>metagenomes</taxon>
        <taxon>ecological metagenomes</taxon>
    </lineage>
</organism>
<gene>
    <name evidence="2" type="ORF">S01H1_76922</name>
</gene>
<dbReference type="InterPro" id="IPR034660">
    <property type="entry name" value="DinB/YfiT-like"/>
</dbReference>
<evidence type="ECO:0000313" key="2">
    <source>
        <dbReference type="EMBL" id="GAG47649.1"/>
    </source>
</evidence>
<evidence type="ECO:0000259" key="1">
    <source>
        <dbReference type="Pfam" id="PF11716"/>
    </source>
</evidence>
<dbReference type="EMBL" id="BARS01051672">
    <property type="protein sequence ID" value="GAG47649.1"/>
    <property type="molecule type" value="Genomic_DNA"/>
</dbReference>
<sequence>MGTGDYMMTARAFAPWVEPIAAQLRESRRTIEEVARTIPEEAWLRPSPDPGWTYKDLLTHLAVGDWVCQMVLRAAVSGEPFDMSITAQLDQRNAQLIQERSGRSVPELVAE</sequence>
<accession>X0XWA7</accession>
<proteinExistence type="predicted"/>
<feature type="domain" description="Mycothiol-dependent maleylpyruvate isomerase metal-binding" evidence="1">
    <location>
        <begin position="24"/>
        <end position="110"/>
    </location>
</feature>
<feature type="non-terminal residue" evidence="2">
    <location>
        <position position="111"/>
    </location>
</feature>
<comment type="caution">
    <text evidence="2">The sequence shown here is derived from an EMBL/GenBank/DDBJ whole genome shotgun (WGS) entry which is preliminary data.</text>
</comment>
<dbReference type="AlphaFoldDB" id="X0XWA7"/>
<dbReference type="Pfam" id="PF11716">
    <property type="entry name" value="MDMPI_N"/>
    <property type="match status" value="1"/>
</dbReference>